<organism evidence="1 2">
    <name type="scientific">Salinirubrum litoreum</name>
    <dbReference type="NCBI Taxonomy" id="1126234"/>
    <lineage>
        <taxon>Archaea</taxon>
        <taxon>Methanobacteriati</taxon>
        <taxon>Methanobacteriota</taxon>
        <taxon>Stenosarchaea group</taxon>
        <taxon>Halobacteria</taxon>
        <taxon>Halobacteriales</taxon>
        <taxon>Haloferacaceae</taxon>
        <taxon>Salinirubrum</taxon>
    </lineage>
</organism>
<protein>
    <submittedName>
        <fullName evidence="1">Uncharacterized protein</fullName>
    </submittedName>
</protein>
<dbReference type="AlphaFoldDB" id="A0ABD5R643"/>
<sequence length="175" mass="19293">MDETDPATQDPREAHPLSGVLAFWEDVTDDMEATAEEYREAGWDVLALHPGDVTALPATYADGTESDEFGLDVLVPGDEFRELESLVADTAFDAYEAYRALQNDTVFLVVVMQAESAGKAVVFPVYYATSEADRMIELAREAGEMHTFVRPLSNDRRVEFTQREPASLLPPSGGE</sequence>
<gene>
    <name evidence="1" type="ORF">ACFPJ5_00840</name>
</gene>
<proteinExistence type="predicted"/>
<dbReference type="RefSeq" id="WP_227229240.1">
    <property type="nucleotide sequence ID" value="NZ_JAJCVJ010000001.1"/>
</dbReference>
<dbReference type="EMBL" id="JBHSKX010000001">
    <property type="protein sequence ID" value="MFC5365467.1"/>
    <property type="molecule type" value="Genomic_DNA"/>
</dbReference>
<dbReference type="Pfam" id="PF24373">
    <property type="entry name" value="DUF7529"/>
    <property type="match status" value="1"/>
</dbReference>
<dbReference type="Proteomes" id="UP001596201">
    <property type="component" value="Unassembled WGS sequence"/>
</dbReference>
<accession>A0ABD5R643</accession>
<dbReference type="InterPro" id="IPR055951">
    <property type="entry name" value="DUF7529"/>
</dbReference>
<reference evidence="1 2" key="1">
    <citation type="journal article" date="2019" name="Int. J. Syst. Evol. Microbiol.">
        <title>The Global Catalogue of Microorganisms (GCM) 10K type strain sequencing project: providing services to taxonomists for standard genome sequencing and annotation.</title>
        <authorList>
            <consortium name="The Broad Institute Genomics Platform"/>
            <consortium name="The Broad Institute Genome Sequencing Center for Infectious Disease"/>
            <person name="Wu L."/>
            <person name="Ma J."/>
        </authorList>
    </citation>
    <scope>NUCLEOTIDE SEQUENCE [LARGE SCALE GENOMIC DNA]</scope>
    <source>
        <strain evidence="1 2">CGMCC 1.12237</strain>
    </source>
</reference>
<keyword evidence="2" id="KW-1185">Reference proteome</keyword>
<comment type="caution">
    <text evidence="1">The sequence shown here is derived from an EMBL/GenBank/DDBJ whole genome shotgun (WGS) entry which is preliminary data.</text>
</comment>
<evidence type="ECO:0000313" key="2">
    <source>
        <dbReference type="Proteomes" id="UP001596201"/>
    </source>
</evidence>
<name>A0ABD5R643_9EURY</name>
<evidence type="ECO:0000313" key="1">
    <source>
        <dbReference type="EMBL" id="MFC5365467.1"/>
    </source>
</evidence>